<dbReference type="GO" id="GO:0033499">
    <property type="term" value="P:galactose catabolic process via UDP-galactose, Leloir pathway"/>
    <property type="evidence" value="ECO:0007669"/>
    <property type="project" value="TreeGrafter"/>
</dbReference>
<evidence type="ECO:0000313" key="13">
    <source>
        <dbReference type="Proteomes" id="UP001197378"/>
    </source>
</evidence>
<dbReference type="PANTHER" id="PTHR43725:SF53">
    <property type="entry name" value="UDP-ARABINOSE 4-EPIMERASE 1"/>
    <property type="match status" value="1"/>
</dbReference>
<dbReference type="SUPFAM" id="SSF51735">
    <property type="entry name" value="NAD(P)-binding Rossmann-fold domains"/>
    <property type="match status" value="1"/>
</dbReference>
<dbReference type="CDD" id="cd05247">
    <property type="entry name" value="UDP_G4E_1_SDR_e"/>
    <property type="match status" value="1"/>
</dbReference>
<comment type="catalytic activity">
    <reaction evidence="1 10">
        <text>UDP-alpha-D-glucose = UDP-alpha-D-galactose</text>
        <dbReference type="Rhea" id="RHEA:22168"/>
        <dbReference type="ChEBI" id="CHEBI:58885"/>
        <dbReference type="ChEBI" id="CHEBI:66914"/>
        <dbReference type="EC" id="5.1.3.2"/>
    </reaction>
</comment>
<keyword evidence="9 10" id="KW-0119">Carbohydrate metabolism</keyword>
<dbReference type="EC" id="5.1.3.2" evidence="5 10"/>
<evidence type="ECO:0000256" key="7">
    <source>
        <dbReference type="ARBA" id="ARBA00023027"/>
    </source>
</evidence>
<comment type="similarity">
    <text evidence="4 10">Belongs to the NAD(P)-dependent epimerase/dehydratase family.</text>
</comment>
<comment type="subunit">
    <text evidence="10">Homodimer.</text>
</comment>
<dbReference type="Pfam" id="PF16363">
    <property type="entry name" value="GDP_Man_Dehyd"/>
    <property type="match status" value="1"/>
</dbReference>
<dbReference type="InterPro" id="IPR016040">
    <property type="entry name" value="NAD(P)-bd_dom"/>
</dbReference>
<dbReference type="AlphaFoldDB" id="A0AAE3CIQ0"/>
<dbReference type="InterPro" id="IPR036291">
    <property type="entry name" value="NAD(P)-bd_dom_sf"/>
</dbReference>
<proteinExistence type="inferred from homology"/>
<accession>A0AAE3CIQ0</accession>
<evidence type="ECO:0000256" key="1">
    <source>
        <dbReference type="ARBA" id="ARBA00000083"/>
    </source>
</evidence>
<protein>
    <recommendedName>
        <fullName evidence="6 10">UDP-glucose 4-epimerase</fullName>
        <ecNumber evidence="5 10">5.1.3.2</ecNumber>
    </recommendedName>
</protein>
<evidence type="ECO:0000256" key="8">
    <source>
        <dbReference type="ARBA" id="ARBA00023235"/>
    </source>
</evidence>
<evidence type="ECO:0000313" key="12">
    <source>
        <dbReference type="EMBL" id="MBU2787023.1"/>
    </source>
</evidence>
<dbReference type="EMBL" id="JAAXYO010000031">
    <property type="protein sequence ID" value="MBU2787023.1"/>
    <property type="molecule type" value="Genomic_DNA"/>
</dbReference>
<evidence type="ECO:0000256" key="9">
    <source>
        <dbReference type="ARBA" id="ARBA00023277"/>
    </source>
</evidence>
<dbReference type="Proteomes" id="UP001197378">
    <property type="component" value="Unassembled WGS sequence"/>
</dbReference>
<dbReference type="NCBIfam" id="TIGR01179">
    <property type="entry name" value="galE"/>
    <property type="match status" value="1"/>
</dbReference>
<dbReference type="Gene3D" id="3.90.25.10">
    <property type="entry name" value="UDP-galactose 4-epimerase, domain 1"/>
    <property type="match status" value="1"/>
</dbReference>
<dbReference type="PANTHER" id="PTHR43725">
    <property type="entry name" value="UDP-GLUCOSE 4-EPIMERASE"/>
    <property type="match status" value="1"/>
</dbReference>
<feature type="domain" description="NAD(P)-binding" evidence="11">
    <location>
        <begin position="6"/>
        <end position="308"/>
    </location>
</feature>
<comment type="caution">
    <text evidence="12">The sequence shown here is derived from an EMBL/GenBank/DDBJ whole genome shotgun (WGS) entry which is preliminary data.</text>
</comment>
<evidence type="ECO:0000256" key="2">
    <source>
        <dbReference type="ARBA" id="ARBA00001911"/>
    </source>
</evidence>
<dbReference type="InterPro" id="IPR005886">
    <property type="entry name" value="UDP_G4E"/>
</dbReference>
<evidence type="ECO:0000256" key="5">
    <source>
        <dbReference type="ARBA" id="ARBA00013189"/>
    </source>
</evidence>
<keyword evidence="13" id="KW-1185">Reference proteome</keyword>
<comment type="pathway">
    <text evidence="3 10">Carbohydrate metabolism; galactose metabolism.</text>
</comment>
<evidence type="ECO:0000256" key="4">
    <source>
        <dbReference type="ARBA" id="ARBA00007637"/>
    </source>
</evidence>
<organism evidence="12 13">
    <name type="scientific">Igneacidithiobacillus copahuensis</name>
    <dbReference type="NCBI Taxonomy" id="2724909"/>
    <lineage>
        <taxon>Bacteria</taxon>
        <taxon>Pseudomonadati</taxon>
        <taxon>Pseudomonadota</taxon>
        <taxon>Acidithiobacillia</taxon>
        <taxon>Acidithiobacillales</taxon>
        <taxon>Acidithiobacillaceae</taxon>
        <taxon>Igneacidithiobacillus</taxon>
    </lineage>
</organism>
<evidence type="ECO:0000259" key="11">
    <source>
        <dbReference type="Pfam" id="PF16363"/>
    </source>
</evidence>
<gene>
    <name evidence="12" type="primary">galE</name>
    <name evidence="12" type="ORF">HFQ13_02135</name>
</gene>
<keyword evidence="7 10" id="KW-0520">NAD</keyword>
<dbReference type="Gene3D" id="3.40.50.720">
    <property type="entry name" value="NAD(P)-binding Rossmann-like Domain"/>
    <property type="match status" value="1"/>
</dbReference>
<evidence type="ECO:0000256" key="10">
    <source>
        <dbReference type="RuleBase" id="RU366046"/>
    </source>
</evidence>
<dbReference type="GO" id="GO:0003978">
    <property type="term" value="F:UDP-glucose 4-epimerase activity"/>
    <property type="evidence" value="ECO:0007669"/>
    <property type="project" value="UniProtKB-UniRule"/>
</dbReference>
<keyword evidence="8 10" id="KW-0413">Isomerase</keyword>
<evidence type="ECO:0000256" key="3">
    <source>
        <dbReference type="ARBA" id="ARBA00004947"/>
    </source>
</evidence>
<name>A0AAE3CIQ0_9PROT</name>
<comment type="cofactor">
    <cofactor evidence="2 10">
        <name>NAD(+)</name>
        <dbReference type="ChEBI" id="CHEBI:57540"/>
    </cofactor>
</comment>
<reference evidence="12" key="1">
    <citation type="journal article" date="2021" name="ISME J.">
        <title>Genomic evolution of the class Acidithiobacillia: deep-branching Proteobacteria living in extreme acidic conditions.</title>
        <authorList>
            <person name="Moya-Beltran A."/>
            <person name="Beard S."/>
            <person name="Rojas-Villalobos C."/>
            <person name="Issotta F."/>
            <person name="Gallardo Y."/>
            <person name="Ulloa R."/>
            <person name="Giaveno A."/>
            <person name="Degli Esposti M."/>
            <person name="Johnson D.B."/>
            <person name="Quatrini R."/>
        </authorList>
    </citation>
    <scope>NUCLEOTIDE SEQUENCE</scope>
    <source>
        <strain evidence="12">VAN18-1</strain>
    </source>
</reference>
<evidence type="ECO:0000256" key="6">
    <source>
        <dbReference type="ARBA" id="ARBA00018569"/>
    </source>
</evidence>
<sequence>MKSPMLVVGGAGYIGSHMVKLLAEAGYPVTVLDNLSTGFADAARYGDLVTGDLADSALLDRLFAKHAFAAVLHFAALSQVGESVQVPDRYYRNNVANTLNLLDAMRRHGVDKFIFSSTAAIFGEPQYTPIDERHLAQPINPYGRSKRMVEEMLADLEHSYGLRSVCLRYFNAAGADPSGELGERHDPESHLIPLVLQAASGRRQQISVFGNDYQTRDGTCIRDYIHVWDLCSAHLLAVEHLLQDGQSLALNLGNGQGFSVQEVIDSARRVTGKEIRVQEQARRPGDPAILVADSSQARQLLRWQPQYADLDTIIAHAWAWEQQKGQRW</sequence>